<keyword evidence="3" id="KW-1185">Reference proteome</keyword>
<accession>A0A1I2G7X8</accession>
<dbReference type="PANTHER" id="PTHR11803">
    <property type="entry name" value="2-IMINOBUTANOATE/2-IMINOPROPANOATE DEAMINASE RIDA"/>
    <property type="match status" value="1"/>
</dbReference>
<protein>
    <submittedName>
        <fullName evidence="2">Enamine deaminase RidA, house cleaning of reactive enamine intermediates, YjgF/YER057c/UK114 family</fullName>
    </submittedName>
</protein>
<dbReference type="PANTHER" id="PTHR11803:SF58">
    <property type="entry name" value="PROTEIN HMF1-RELATED"/>
    <property type="match status" value="1"/>
</dbReference>
<dbReference type="EMBL" id="FOND01000009">
    <property type="protein sequence ID" value="SFF13269.1"/>
    <property type="molecule type" value="Genomic_DNA"/>
</dbReference>
<dbReference type="Proteomes" id="UP000198589">
    <property type="component" value="Unassembled WGS sequence"/>
</dbReference>
<dbReference type="STRING" id="1798228.SAMN05216574_10960"/>
<dbReference type="InterPro" id="IPR006175">
    <property type="entry name" value="YjgF/YER057c/UK114"/>
</dbReference>
<proteinExistence type="inferred from homology"/>
<dbReference type="AlphaFoldDB" id="A0A1I2G7X8"/>
<dbReference type="OrthoDB" id="3212792at2"/>
<dbReference type="GO" id="GO:0019239">
    <property type="term" value="F:deaminase activity"/>
    <property type="evidence" value="ECO:0007669"/>
    <property type="project" value="TreeGrafter"/>
</dbReference>
<sequence length="142" mass="14926">MTADRSDPRPTTAGIELRDSPGLIAPRGHYSHVAVHGAVAYISGQLPLDAAGTPLADQPFDVQVRQVLSNLDDCLSTAGSSRRQLLSVTVFVTDIRQWPAFDAAYAEWIGGHRPSRAVAGVAGLHYGAAIEVQAVAAVGPRS</sequence>
<evidence type="ECO:0000313" key="3">
    <source>
        <dbReference type="Proteomes" id="UP000198589"/>
    </source>
</evidence>
<dbReference type="CDD" id="cd00448">
    <property type="entry name" value="YjgF_YER057c_UK114_family"/>
    <property type="match status" value="1"/>
</dbReference>
<comment type="similarity">
    <text evidence="1">Belongs to the RutC family.</text>
</comment>
<dbReference type="GO" id="GO:0005829">
    <property type="term" value="C:cytosol"/>
    <property type="evidence" value="ECO:0007669"/>
    <property type="project" value="TreeGrafter"/>
</dbReference>
<organism evidence="2 3">
    <name type="scientific">Blastococcus tunisiensis</name>
    <dbReference type="NCBI Taxonomy" id="1798228"/>
    <lineage>
        <taxon>Bacteria</taxon>
        <taxon>Bacillati</taxon>
        <taxon>Actinomycetota</taxon>
        <taxon>Actinomycetes</taxon>
        <taxon>Geodermatophilales</taxon>
        <taxon>Geodermatophilaceae</taxon>
        <taxon>Blastococcus</taxon>
    </lineage>
</organism>
<dbReference type="SUPFAM" id="SSF55298">
    <property type="entry name" value="YjgF-like"/>
    <property type="match status" value="1"/>
</dbReference>
<dbReference type="Gene3D" id="3.30.1330.40">
    <property type="entry name" value="RutC-like"/>
    <property type="match status" value="1"/>
</dbReference>
<dbReference type="InterPro" id="IPR035959">
    <property type="entry name" value="RutC-like_sf"/>
</dbReference>
<evidence type="ECO:0000313" key="2">
    <source>
        <dbReference type="EMBL" id="SFF13269.1"/>
    </source>
</evidence>
<gene>
    <name evidence="2" type="ORF">SAMN05216574_10960</name>
</gene>
<reference evidence="3" key="1">
    <citation type="submission" date="2016-10" db="EMBL/GenBank/DDBJ databases">
        <authorList>
            <person name="Varghese N."/>
            <person name="Submissions S."/>
        </authorList>
    </citation>
    <scope>NUCLEOTIDE SEQUENCE [LARGE SCALE GENOMIC DNA]</scope>
    <source>
        <strain evidence="3">DSM 46838</strain>
    </source>
</reference>
<dbReference type="RefSeq" id="WP_092199027.1">
    <property type="nucleotide sequence ID" value="NZ_FOND01000009.1"/>
</dbReference>
<name>A0A1I2G7X8_9ACTN</name>
<dbReference type="Pfam" id="PF01042">
    <property type="entry name" value="Ribonuc_L-PSP"/>
    <property type="match status" value="1"/>
</dbReference>
<evidence type="ECO:0000256" key="1">
    <source>
        <dbReference type="ARBA" id="ARBA00010552"/>
    </source>
</evidence>